<dbReference type="Proteomes" id="UP001628281">
    <property type="component" value="Unassembled WGS sequence"/>
</dbReference>
<geneLocation type="plasmid" evidence="2 6">
    <name>AbAZ39_p3</name>
</geneLocation>
<reference evidence="4 7" key="2">
    <citation type="submission" date="2018-01" db="EMBL/GenBank/DDBJ databases">
        <title>Whole genome sequence of Azospirillum brasilense REC3 isolated from strawberry roots.</title>
        <authorList>
            <person name="Fontana C.A."/>
            <person name="Salazar S.M."/>
            <person name="Bassi D."/>
            <person name="Puglisi E."/>
            <person name="Lovaisa N.C."/>
            <person name="Toffoli L.M."/>
            <person name="Pedraza R."/>
            <person name="Cocconcelli P.S."/>
        </authorList>
    </citation>
    <scope>NUCLEOTIDE SEQUENCE [LARGE SCALE GENOMIC DNA]</scope>
    <source>
        <strain evidence="4 7">REC3</strain>
        <plasmid evidence="4">p2unnamed</plasmid>
    </source>
</reference>
<keyword evidence="1" id="KW-0472">Membrane</keyword>
<evidence type="ECO:0000313" key="9">
    <source>
        <dbReference type="Proteomes" id="UP001628281"/>
    </source>
</evidence>
<evidence type="ECO:0000313" key="8">
    <source>
        <dbReference type="Proteomes" id="UP000298595"/>
    </source>
</evidence>
<dbReference type="EMBL" id="CP032325">
    <property type="protein sequence ID" value="QCN99672.1"/>
    <property type="molecule type" value="Genomic_DNA"/>
</dbReference>
<keyword evidence="9" id="KW-1185">Reference proteome</keyword>
<feature type="transmembrane region" description="Helical" evidence="1">
    <location>
        <begin position="16"/>
        <end position="37"/>
    </location>
</feature>
<evidence type="ECO:0008006" key="10">
    <source>
        <dbReference type="Google" id="ProtNLM"/>
    </source>
</evidence>
<protein>
    <recommendedName>
        <fullName evidence="10">DUF4282 domain-containing protein</fullName>
    </recommendedName>
</protein>
<geneLocation type="plasmid" evidence="5 8">
    <name>p4</name>
</geneLocation>
<keyword evidence="4" id="KW-0614">Plasmid</keyword>
<reference evidence="5 8" key="3">
    <citation type="submission" date="2018-09" db="EMBL/GenBank/DDBJ databases">
        <title>Whole genome based analysis of evolution and adaptive divergence in Indian and Brazilian strains of Azospirillum brasilense.</title>
        <authorList>
            <person name="Singh C."/>
            <person name="Tripathi A.K."/>
        </authorList>
    </citation>
    <scope>NUCLEOTIDE SEQUENCE [LARGE SCALE GENOMIC DNA]</scope>
    <source>
        <strain evidence="5 8">MTCC4035</strain>
        <plasmid evidence="5 8">p4</plasmid>
    </source>
</reference>
<keyword evidence="1" id="KW-1133">Transmembrane helix</keyword>
<name>A0A2K1G551_9PROT</name>
<dbReference type="GeneID" id="56448027"/>
<dbReference type="RefSeq" id="WP_035684237.1">
    <property type="nucleotide sequence ID" value="NZ_CP007796.1"/>
</dbReference>
<dbReference type="EMBL" id="CP007796">
    <property type="protein sequence ID" value="AIB15917.1"/>
    <property type="molecule type" value="Genomic_DNA"/>
</dbReference>
<proteinExistence type="predicted"/>
<dbReference type="Proteomes" id="UP000236268">
    <property type="component" value="Unassembled WGS sequence"/>
</dbReference>
<evidence type="ECO:0000313" key="3">
    <source>
        <dbReference type="EMBL" id="MFL7902133.1"/>
    </source>
</evidence>
<organism evidence="4 7">
    <name type="scientific">Azospirillum argentinense</name>
    <dbReference type="NCBI Taxonomy" id="2970906"/>
    <lineage>
        <taxon>Bacteria</taxon>
        <taxon>Pseudomonadati</taxon>
        <taxon>Pseudomonadota</taxon>
        <taxon>Alphaproteobacteria</taxon>
        <taxon>Rhodospirillales</taxon>
        <taxon>Azospirillaceae</taxon>
        <taxon>Azospirillum</taxon>
    </lineage>
</organism>
<reference evidence="3 9" key="4">
    <citation type="submission" date="2024-11" db="EMBL/GenBank/DDBJ databases">
        <title>Draft genome sequences of two bacteria associated to sugarcane roots in Colombia.</title>
        <authorList>
            <person name="Pardo-Diaz S."/>
            <person name="Masmela-Mendoza J."/>
            <person name="Delgadillo-Duran P."/>
            <person name="Bautista E.J."/>
            <person name="Rojas-Tapias D.F."/>
        </authorList>
    </citation>
    <scope>NUCLEOTIDE SEQUENCE [LARGE SCALE GENOMIC DNA]</scope>
    <source>
        <strain evidence="3 9">Ap18</strain>
    </source>
</reference>
<accession>A0A2K1G551</accession>
<accession>A0A060DT39</accession>
<evidence type="ECO:0000313" key="5">
    <source>
        <dbReference type="EMBL" id="QCN99672.1"/>
    </source>
</evidence>
<dbReference type="EMBL" id="JBJLSN010000015">
    <property type="protein sequence ID" value="MFL7902133.1"/>
    <property type="molecule type" value="Genomic_DNA"/>
</dbReference>
<evidence type="ECO:0000313" key="7">
    <source>
        <dbReference type="Proteomes" id="UP000236268"/>
    </source>
</evidence>
<keyword evidence="1" id="KW-0812">Transmembrane</keyword>
<dbReference type="Proteomes" id="UP000298595">
    <property type="component" value="Plasmid p4"/>
</dbReference>
<sequence>MSPEQNYPAVRFVVQYGFWLAVVAGLAPLFVAAVALLSGWGGGAALVLALSAPLLFLVMKAFAELVAIISDMLLPK</sequence>
<reference evidence="2 6" key="1">
    <citation type="journal article" date="2014" name="Genome Announc.">
        <title>Complete Genome Sequence of the Model Rhizosphere Strain Azospirillum brasilense Az39, Successfully Applied in Agriculture.</title>
        <authorList>
            <person name="Rivera D."/>
            <person name="Revale S."/>
            <person name="Molina R."/>
            <person name="Gualpa J."/>
            <person name="Puente M."/>
            <person name="Maroniche G."/>
            <person name="Paris G."/>
            <person name="Baker D."/>
            <person name="Clavijo B."/>
            <person name="McLay K."/>
            <person name="Spaepen S."/>
            <person name="Perticari A."/>
            <person name="Vazquez M."/>
            <person name="Wisniewski-Dye F."/>
            <person name="Watkins C."/>
            <person name="Martinez-Abarca F."/>
            <person name="Vanderleyden J."/>
            <person name="Cassan F."/>
        </authorList>
    </citation>
    <scope>NUCLEOTIDE SEQUENCE [LARGE SCALE GENOMIC DNA]</scope>
    <source>
        <strain evidence="2 6">Az39</strain>
        <plasmid evidence="2">AbAZ39_p3</plasmid>
    </source>
</reference>
<gene>
    <name evidence="2" type="ORF">ABAZ39_29110</name>
    <name evidence="3" type="ORF">ACJ41P_13435</name>
    <name evidence="4" type="ORF">C1S70_05300</name>
    <name evidence="5" type="ORF">D3093_30930</name>
</gene>
<feature type="transmembrane region" description="Helical" evidence="1">
    <location>
        <begin position="44"/>
        <end position="69"/>
    </location>
</feature>
<geneLocation type="plasmid" evidence="4">
    <name>p2unnamed</name>
</geneLocation>
<evidence type="ECO:0000256" key="1">
    <source>
        <dbReference type="SAM" id="Phobius"/>
    </source>
</evidence>
<evidence type="ECO:0000313" key="4">
    <source>
        <dbReference type="EMBL" id="PNQ99789.1"/>
    </source>
</evidence>
<dbReference type="Proteomes" id="UP000027186">
    <property type="component" value="Plasmid AbAZ39_p3"/>
</dbReference>
<dbReference type="KEGG" id="aare:D3093_30930"/>
<dbReference type="EMBL" id="POWG01000004">
    <property type="protein sequence ID" value="PNQ99789.1"/>
    <property type="molecule type" value="Genomic_DNA"/>
</dbReference>
<evidence type="ECO:0000313" key="6">
    <source>
        <dbReference type="Proteomes" id="UP000027186"/>
    </source>
</evidence>
<dbReference type="AlphaFoldDB" id="A0A2K1G551"/>
<evidence type="ECO:0000313" key="2">
    <source>
        <dbReference type="EMBL" id="AIB15917.1"/>
    </source>
</evidence>
<dbReference type="KEGG" id="abq:ABAZ39_29110"/>